<reference evidence="2 4" key="2">
    <citation type="journal article" date="2013" name="Nature">
        <title>Insights into bilaterian evolution from three spiralian genomes.</title>
        <authorList>
            <person name="Simakov O."/>
            <person name="Marletaz F."/>
            <person name="Cho S.J."/>
            <person name="Edsinger-Gonzales E."/>
            <person name="Havlak P."/>
            <person name="Hellsten U."/>
            <person name="Kuo D.H."/>
            <person name="Larsson T."/>
            <person name="Lv J."/>
            <person name="Arendt D."/>
            <person name="Savage R."/>
            <person name="Osoegawa K."/>
            <person name="de Jong P."/>
            <person name="Grimwood J."/>
            <person name="Chapman J.A."/>
            <person name="Shapiro H."/>
            <person name="Aerts A."/>
            <person name="Otillar R.P."/>
            <person name="Terry A.Y."/>
            <person name="Boore J.L."/>
            <person name="Grigoriev I.V."/>
            <person name="Lindberg D.R."/>
            <person name="Seaver E.C."/>
            <person name="Weisblat D.A."/>
            <person name="Putnam N.H."/>
            <person name="Rokhsar D.S."/>
        </authorList>
    </citation>
    <scope>NUCLEOTIDE SEQUENCE</scope>
    <source>
        <strain evidence="2 4">I ESC-2004</strain>
    </source>
</reference>
<dbReference type="EMBL" id="KB296645">
    <property type="protein sequence ID" value="ELU11561.1"/>
    <property type="molecule type" value="Genomic_DNA"/>
</dbReference>
<dbReference type="AlphaFoldDB" id="R7V5C9"/>
<name>R7V5C9_CAPTE</name>
<evidence type="ECO:0000313" key="2">
    <source>
        <dbReference type="EMBL" id="ELU11561.1"/>
    </source>
</evidence>
<accession>R7V5C9</accession>
<sequence length="447" mass="50677">MGESDKNNLLQFLNEASIIMMRILEQPNQATSPTIQPNRFLQNQLFESPNHLEMRGTKESDRIYWKSPGYKKDSINRSEVNIDEAFGSYSGSAKKSEDKNRNIVVIAKRNDILMTDSSPQAMRRIDTGQEESKWKMKNRDKLNYFKNKNMEKDRIAVKRKLLQEECEEALKSSSRVINTVHTEDYADIANMSFQTMLSYGHQLSDHLGKGFPNNHSRRKYEWNPHNQQNQPFDSLTKKQKQGWPRVEQQPQSHQLEVQRTSSNLPSDPGDPALADQERFSLDGQAPDALTNYYAAPESSLIPQIESSMEFPVVSPSRTEDAVQCVQGATSLYPSPPSSTTTGGSMEDRFSEHFAPKQPPLDVVLPVTTQGNAHLSQNEAVLQCYFGEAPLVNDVQISSPSHTEESKILEIPGNAFRLQDDDQFFGCNESILDDIDWFLSNEMDTSVC</sequence>
<dbReference type="EMBL" id="AMQN01005724">
    <property type="status" value="NOT_ANNOTATED_CDS"/>
    <property type="molecule type" value="Genomic_DNA"/>
</dbReference>
<feature type="compositionally biased region" description="Polar residues" evidence="1">
    <location>
        <begin position="224"/>
        <end position="233"/>
    </location>
</feature>
<dbReference type="HOGENOM" id="CLU_612874_0_0_1"/>
<organism evidence="2">
    <name type="scientific">Capitella teleta</name>
    <name type="common">Polychaete worm</name>
    <dbReference type="NCBI Taxonomy" id="283909"/>
    <lineage>
        <taxon>Eukaryota</taxon>
        <taxon>Metazoa</taxon>
        <taxon>Spiralia</taxon>
        <taxon>Lophotrochozoa</taxon>
        <taxon>Annelida</taxon>
        <taxon>Polychaeta</taxon>
        <taxon>Sedentaria</taxon>
        <taxon>Scolecida</taxon>
        <taxon>Capitellidae</taxon>
        <taxon>Capitella</taxon>
    </lineage>
</organism>
<evidence type="ECO:0000313" key="4">
    <source>
        <dbReference type="Proteomes" id="UP000014760"/>
    </source>
</evidence>
<proteinExistence type="predicted"/>
<dbReference type="Proteomes" id="UP000014760">
    <property type="component" value="Unassembled WGS sequence"/>
</dbReference>
<gene>
    <name evidence="2" type="ORF">CAPTEDRAFT_215374</name>
</gene>
<feature type="region of interest" description="Disordered" evidence="1">
    <location>
        <begin position="208"/>
        <end position="275"/>
    </location>
</feature>
<evidence type="ECO:0000313" key="3">
    <source>
        <dbReference type="EnsemblMetazoa" id="CapteP215374"/>
    </source>
</evidence>
<dbReference type="EnsemblMetazoa" id="CapteT215374">
    <property type="protein sequence ID" value="CapteP215374"/>
    <property type="gene ID" value="CapteG215374"/>
</dbReference>
<feature type="compositionally biased region" description="Polar residues" evidence="1">
    <location>
        <begin position="248"/>
        <end position="265"/>
    </location>
</feature>
<protein>
    <submittedName>
        <fullName evidence="2 3">Uncharacterized protein</fullName>
    </submittedName>
</protein>
<reference evidence="4" key="1">
    <citation type="submission" date="2012-12" db="EMBL/GenBank/DDBJ databases">
        <authorList>
            <person name="Hellsten U."/>
            <person name="Grimwood J."/>
            <person name="Chapman J.A."/>
            <person name="Shapiro H."/>
            <person name="Aerts A."/>
            <person name="Otillar R.P."/>
            <person name="Terry A.Y."/>
            <person name="Boore J.L."/>
            <person name="Simakov O."/>
            <person name="Marletaz F."/>
            <person name="Cho S.-J."/>
            <person name="Edsinger-Gonzales E."/>
            <person name="Havlak P."/>
            <person name="Kuo D.-H."/>
            <person name="Larsson T."/>
            <person name="Lv J."/>
            <person name="Arendt D."/>
            <person name="Savage R."/>
            <person name="Osoegawa K."/>
            <person name="de Jong P."/>
            <person name="Lindberg D.R."/>
            <person name="Seaver E.C."/>
            <person name="Weisblat D.A."/>
            <person name="Putnam N.H."/>
            <person name="Grigoriev I.V."/>
            <person name="Rokhsar D.S."/>
        </authorList>
    </citation>
    <scope>NUCLEOTIDE SEQUENCE</scope>
    <source>
        <strain evidence="4">I ESC-2004</strain>
    </source>
</reference>
<evidence type="ECO:0000256" key="1">
    <source>
        <dbReference type="SAM" id="MobiDB-lite"/>
    </source>
</evidence>
<keyword evidence="4" id="KW-1185">Reference proteome</keyword>
<reference evidence="3" key="3">
    <citation type="submission" date="2015-06" db="UniProtKB">
        <authorList>
            <consortium name="EnsemblMetazoa"/>
        </authorList>
    </citation>
    <scope>IDENTIFICATION</scope>
</reference>